<reference evidence="1" key="1">
    <citation type="submission" date="2022-08" db="EMBL/GenBank/DDBJ databases">
        <title>Genome Sequence of Lecanicillium fungicola.</title>
        <authorList>
            <person name="Buettner E."/>
        </authorList>
    </citation>
    <scope>NUCLEOTIDE SEQUENCE</scope>
    <source>
        <strain evidence="1">Babe33</strain>
    </source>
</reference>
<dbReference type="EMBL" id="JANJQO010000520">
    <property type="protein sequence ID" value="KAJ2976974.1"/>
    <property type="molecule type" value="Genomic_DNA"/>
</dbReference>
<gene>
    <name evidence="1" type="ORF">NQ176_g4635</name>
</gene>
<dbReference type="Proteomes" id="UP001143910">
    <property type="component" value="Unassembled WGS sequence"/>
</dbReference>
<keyword evidence="2" id="KW-1185">Reference proteome</keyword>
<organism evidence="1 2">
    <name type="scientific">Zarea fungicola</name>
    <dbReference type="NCBI Taxonomy" id="93591"/>
    <lineage>
        <taxon>Eukaryota</taxon>
        <taxon>Fungi</taxon>
        <taxon>Dikarya</taxon>
        <taxon>Ascomycota</taxon>
        <taxon>Pezizomycotina</taxon>
        <taxon>Sordariomycetes</taxon>
        <taxon>Hypocreomycetidae</taxon>
        <taxon>Hypocreales</taxon>
        <taxon>Cordycipitaceae</taxon>
        <taxon>Zarea</taxon>
    </lineage>
</organism>
<protein>
    <submittedName>
        <fullName evidence="1">Uncharacterized protein</fullName>
    </submittedName>
</protein>
<evidence type="ECO:0000313" key="1">
    <source>
        <dbReference type="EMBL" id="KAJ2976974.1"/>
    </source>
</evidence>
<evidence type="ECO:0000313" key="2">
    <source>
        <dbReference type="Proteomes" id="UP001143910"/>
    </source>
</evidence>
<accession>A0ACC1NEX4</accession>
<proteinExistence type="predicted"/>
<comment type="caution">
    <text evidence="1">The sequence shown here is derived from an EMBL/GenBank/DDBJ whole genome shotgun (WGS) entry which is preliminary data.</text>
</comment>
<sequence length="609" mass="68240">MTSAPRISHLSSATTYAGSTASLSSLNSNATVVPQNGGPIIATGNIINQKADASRSLYQICVSLKLRLAQVPDFQPYLEQVDPNDPVDSLWNLFRSGHPLLIIYNALQPDTTLKVEEPNASESKKSKIAIFKFVQACMKELQLPAGDTFVITDLMGEDTSGFVKVTQVVNYVLDLAEQNGHLLQPKFLPEADSVVPEAAATMSYRDHILKELVDTERKYVQDLENLQDLKKTLEQKGDVPGDIVHQIFLNINAILDFQRRFLIRVETTNSMPKDEQRWGASFCTYETSFDIYQPFIANQRKAAQIANQVFDKIQLSEHPVAADFNTLDGFLLKPMQRLVKYPLLLKDLIKKTEDEEIKDDLQSGCEAAERVLHKANEAVHLDLLDEALEELIVRVDDWKSHRVEQFGRLLLHGVYGVVTGKTDQEKDYEIYLFENILLCCKEVSGTKSRDKKDKTRSQGPKIRNKYAKLQLKGRIFMTNVTDVVSLSKPGSHSVQIWWKGDPGIENFTIKFVHEEMMRKWETSLDAQRKISAPRMSLTSEMASQGFAWTRDHGLENPYLQQDDDDDDDYAPATTSAQFPAPPGTSMPLAGINCQSTSAQIPAANASSAP</sequence>
<name>A0ACC1NEX4_9HYPO</name>